<accession>A0A6L2MSQ5</accession>
<evidence type="ECO:0000313" key="2">
    <source>
        <dbReference type="EMBL" id="GEU77006.1"/>
    </source>
</evidence>
<evidence type="ECO:0000256" key="1">
    <source>
        <dbReference type="SAM" id="MobiDB-lite"/>
    </source>
</evidence>
<dbReference type="AlphaFoldDB" id="A0A6L2MSQ5"/>
<reference evidence="2" key="1">
    <citation type="journal article" date="2019" name="Sci. Rep.">
        <title>Draft genome of Tanacetum cinerariifolium, the natural source of mosquito coil.</title>
        <authorList>
            <person name="Yamashiro T."/>
            <person name="Shiraishi A."/>
            <person name="Satake H."/>
            <person name="Nakayama K."/>
        </authorList>
    </citation>
    <scope>NUCLEOTIDE SEQUENCE</scope>
</reference>
<feature type="compositionally biased region" description="Low complexity" evidence="1">
    <location>
        <begin position="195"/>
        <end position="210"/>
    </location>
</feature>
<proteinExistence type="predicted"/>
<name>A0A6L2MSQ5_TANCI</name>
<protein>
    <submittedName>
        <fullName evidence="2">Uncharacterized protein</fullName>
    </submittedName>
</protein>
<gene>
    <name evidence="2" type="ORF">Tci_048984</name>
</gene>
<organism evidence="2">
    <name type="scientific">Tanacetum cinerariifolium</name>
    <name type="common">Dalmatian daisy</name>
    <name type="synonym">Chrysanthemum cinerariifolium</name>
    <dbReference type="NCBI Taxonomy" id="118510"/>
    <lineage>
        <taxon>Eukaryota</taxon>
        <taxon>Viridiplantae</taxon>
        <taxon>Streptophyta</taxon>
        <taxon>Embryophyta</taxon>
        <taxon>Tracheophyta</taxon>
        <taxon>Spermatophyta</taxon>
        <taxon>Magnoliopsida</taxon>
        <taxon>eudicotyledons</taxon>
        <taxon>Gunneridae</taxon>
        <taxon>Pentapetalae</taxon>
        <taxon>asterids</taxon>
        <taxon>campanulids</taxon>
        <taxon>Asterales</taxon>
        <taxon>Asteraceae</taxon>
        <taxon>Asteroideae</taxon>
        <taxon>Anthemideae</taxon>
        <taxon>Anthemidinae</taxon>
        <taxon>Tanacetum</taxon>
    </lineage>
</organism>
<comment type="caution">
    <text evidence="2">The sequence shown here is derived from an EMBL/GenBank/DDBJ whole genome shotgun (WGS) entry which is preliminary data.</text>
</comment>
<dbReference type="EMBL" id="BKCJ010007387">
    <property type="protein sequence ID" value="GEU77006.1"/>
    <property type="molecule type" value="Genomic_DNA"/>
</dbReference>
<feature type="region of interest" description="Disordered" evidence="1">
    <location>
        <begin position="186"/>
        <end position="221"/>
    </location>
</feature>
<sequence length="240" mass="25863">MLVQIMAASAIAISFDSSDESVGTPPSPVILFVETTIVASPTGLYGLVSYSNSDFDSPNEMASTKYITPLPATLLFLFTDSYEASDPSEASDSSEAPPSQDPFVTIVACWRSRETTRSSSPSNFPIAPVTAPLGTRRRAAILIRPEEAIPLGRPYRTRPNSPRRVITTRKRVAPFPAHRLAWSRVSPLSSDHRPSSSSSPMNSSPVHSSSFDAPGQAHSGSSTRVVFYPSVGETPFIIYV</sequence>